<keyword evidence="4" id="KW-1185">Reference proteome</keyword>
<feature type="region of interest" description="Disordered" evidence="1">
    <location>
        <begin position="37"/>
        <end position="62"/>
    </location>
</feature>
<dbReference type="EMBL" id="VDHJ01000007">
    <property type="protein sequence ID" value="TNL97659.1"/>
    <property type="molecule type" value="Genomic_DNA"/>
</dbReference>
<keyword evidence="2" id="KW-0472">Membrane</keyword>
<sequence length="307" mass="31654">MRSSVAGYVIAGLGLGTAIGVGLGALVIAPHTPGFGGTPESGWTMENPEASQPKAKPEKVDAPVDERVQRAQRANEEMVAMLGAAAVKDELKNRPVITLTAPGAPGVQETRELLQGTEAIDAGTIELTSKFFEQKHAEELSSVVGEAIKDSEKLDTPQKKLGALLGTALMLNPESGEPLVSVDERAQVLQGLRQAGFIMYEDDTIRPAQGVVLFAEGGGQFAADVAADTARGIKSTGNAVVIAGGNGAEQVDAVGVLRGSDAAVSTVDNVDQKAGQVAVVLSLAEQMRKKHGHYGVGESAQSVAPGQ</sequence>
<feature type="transmembrane region" description="Helical" evidence="2">
    <location>
        <begin position="6"/>
        <end position="29"/>
    </location>
</feature>
<evidence type="ECO:0000313" key="4">
    <source>
        <dbReference type="Proteomes" id="UP000312032"/>
    </source>
</evidence>
<evidence type="ECO:0000313" key="3">
    <source>
        <dbReference type="EMBL" id="TNL97659.1"/>
    </source>
</evidence>
<organism evidence="3 4">
    <name type="scientific">Corynebacterium tapiri</name>
    <dbReference type="NCBI Taxonomy" id="1448266"/>
    <lineage>
        <taxon>Bacteria</taxon>
        <taxon>Bacillati</taxon>
        <taxon>Actinomycetota</taxon>
        <taxon>Actinomycetes</taxon>
        <taxon>Mycobacteriales</taxon>
        <taxon>Corynebacteriaceae</taxon>
        <taxon>Corynebacterium</taxon>
    </lineage>
</organism>
<dbReference type="Pfam" id="PF11382">
    <property type="entry name" value="MctB"/>
    <property type="match status" value="1"/>
</dbReference>
<keyword evidence="2" id="KW-0812">Transmembrane</keyword>
<comment type="caution">
    <text evidence="3">The sequence shown here is derived from an EMBL/GenBank/DDBJ whole genome shotgun (WGS) entry which is preliminary data.</text>
</comment>
<accession>A0A5C4U5R6</accession>
<protein>
    <submittedName>
        <fullName evidence="3">Copper transporter</fullName>
    </submittedName>
</protein>
<dbReference type="InterPro" id="IPR021522">
    <property type="entry name" value="MctB"/>
</dbReference>
<proteinExistence type="predicted"/>
<gene>
    <name evidence="3" type="ORF">FHE74_06130</name>
</gene>
<name>A0A5C4U5R6_9CORY</name>
<evidence type="ECO:0000256" key="2">
    <source>
        <dbReference type="SAM" id="Phobius"/>
    </source>
</evidence>
<dbReference type="RefSeq" id="WP_139465622.1">
    <property type="nucleotide sequence ID" value="NZ_VDHJ01000007.1"/>
</dbReference>
<reference evidence="3 4" key="1">
    <citation type="submission" date="2019-06" db="EMBL/GenBank/DDBJ databases">
        <authorList>
            <person name="Li J."/>
        </authorList>
    </citation>
    <scope>NUCLEOTIDE SEQUENCE [LARGE SCALE GENOMIC DNA]</scope>
    <source>
        <strain evidence="3 4">LMG 28165</strain>
    </source>
</reference>
<dbReference type="GO" id="GO:0016020">
    <property type="term" value="C:membrane"/>
    <property type="evidence" value="ECO:0007669"/>
    <property type="project" value="InterPro"/>
</dbReference>
<evidence type="ECO:0000256" key="1">
    <source>
        <dbReference type="SAM" id="MobiDB-lite"/>
    </source>
</evidence>
<keyword evidence="2" id="KW-1133">Transmembrane helix</keyword>
<dbReference type="GO" id="GO:0055070">
    <property type="term" value="P:copper ion homeostasis"/>
    <property type="evidence" value="ECO:0007669"/>
    <property type="project" value="InterPro"/>
</dbReference>
<dbReference type="OrthoDB" id="4350157at2"/>
<dbReference type="Proteomes" id="UP000312032">
    <property type="component" value="Unassembled WGS sequence"/>
</dbReference>
<dbReference type="AlphaFoldDB" id="A0A5C4U5R6"/>